<evidence type="ECO:0000259" key="7">
    <source>
        <dbReference type="PROSITE" id="PS50950"/>
    </source>
</evidence>
<evidence type="ECO:0000256" key="4">
    <source>
        <dbReference type="ARBA" id="ARBA00023125"/>
    </source>
</evidence>
<gene>
    <name evidence="8" type="ORF">DNTS_025399</name>
</gene>
<organism evidence="8 9">
    <name type="scientific">Danionella cerebrum</name>
    <dbReference type="NCBI Taxonomy" id="2873325"/>
    <lineage>
        <taxon>Eukaryota</taxon>
        <taxon>Metazoa</taxon>
        <taxon>Chordata</taxon>
        <taxon>Craniata</taxon>
        <taxon>Vertebrata</taxon>
        <taxon>Euteleostomi</taxon>
        <taxon>Actinopterygii</taxon>
        <taxon>Neopterygii</taxon>
        <taxon>Teleostei</taxon>
        <taxon>Ostariophysi</taxon>
        <taxon>Cypriniformes</taxon>
        <taxon>Danionidae</taxon>
        <taxon>Danioninae</taxon>
        <taxon>Danionella</taxon>
    </lineage>
</organism>
<dbReference type="STRING" id="623744.A0A553QH19"/>
<feature type="region of interest" description="Disordered" evidence="6">
    <location>
        <begin position="91"/>
        <end position="121"/>
    </location>
</feature>
<accession>A0A553QH19</accession>
<keyword evidence="9" id="KW-1185">Reference proteome</keyword>
<evidence type="ECO:0000256" key="3">
    <source>
        <dbReference type="ARBA" id="ARBA00022833"/>
    </source>
</evidence>
<dbReference type="PANTHER" id="PTHR46289:SF2">
    <property type="entry name" value="THAP DOMAIN CONTAINING 12"/>
    <property type="match status" value="1"/>
</dbReference>
<comment type="caution">
    <text evidence="8">The sequence shown here is derived from an EMBL/GenBank/DDBJ whole genome shotgun (WGS) entry which is preliminary data.</text>
</comment>
<evidence type="ECO:0000313" key="8">
    <source>
        <dbReference type="EMBL" id="TRY89230.1"/>
    </source>
</evidence>
<proteinExistence type="predicted"/>
<reference evidence="8 9" key="1">
    <citation type="journal article" date="2019" name="Sci. Data">
        <title>Hybrid genome assembly and annotation of Danionella translucida.</title>
        <authorList>
            <person name="Kadobianskyi M."/>
            <person name="Schulze L."/>
            <person name="Schuelke M."/>
            <person name="Judkewitz B."/>
        </authorList>
    </citation>
    <scope>NUCLEOTIDE SEQUENCE [LARGE SCALE GENOMIC DNA]</scope>
    <source>
        <strain evidence="8 9">Bolton</strain>
    </source>
</reference>
<dbReference type="PANTHER" id="PTHR46289">
    <property type="entry name" value="52 KDA REPRESSOR OF THE INHIBITOR OF THE PROTEIN KINASE-LIKE PROTEIN-RELATED"/>
    <property type="match status" value="1"/>
</dbReference>
<dbReference type="GO" id="GO:0008270">
    <property type="term" value="F:zinc ion binding"/>
    <property type="evidence" value="ECO:0007669"/>
    <property type="project" value="UniProtKB-KW"/>
</dbReference>
<dbReference type="SUPFAM" id="SSF57716">
    <property type="entry name" value="Glucocorticoid receptor-like (DNA-binding domain)"/>
    <property type="match status" value="1"/>
</dbReference>
<dbReference type="InterPro" id="IPR006612">
    <property type="entry name" value="THAP_Znf"/>
</dbReference>
<keyword evidence="4 5" id="KW-0238">DNA-binding</keyword>
<dbReference type="AlphaFoldDB" id="A0A553QH19"/>
<dbReference type="OrthoDB" id="7683421at2759"/>
<dbReference type="EMBL" id="SRMA01025994">
    <property type="protein sequence ID" value="TRY89230.1"/>
    <property type="molecule type" value="Genomic_DNA"/>
</dbReference>
<evidence type="ECO:0000256" key="2">
    <source>
        <dbReference type="ARBA" id="ARBA00022771"/>
    </source>
</evidence>
<dbReference type="Pfam" id="PF05485">
    <property type="entry name" value="THAP"/>
    <property type="match status" value="1"/>
</dbReference>
<dbReference type="InterPro" id="IPR052958">
    <property type="entry name" value="IFN-induced_PKR_regulator"/>
</dbReference>
<dbReference type="PROSITE" id="PS50950">
    <property type="entry name" value="ZF_THAP"/>
    <property type="match status" value="1"/>
</dbReference>
<protein>
    <recommendedName>
        <fullName evidence="7">THAP-type domain-containing protein</fullName>
    </recommendedName>
</protein>
<sequence length="225" mass="25377">MANCKQSTDQSNVSFFRFPLDPERCKQWAAKCSRPDLEAIAPEELHRKYMVCSKHFDRSMICQKTALKCVLRNDAVPTLFDVTPNKEDAQSIKRKRTRVNTGEDPVVPKKTKVPAEDPKPSVTEVEVTIEDESTAVSIIHKPADERPEQDDPSISKAKETLKDYFKETLAITGFSINKNASLNPAATLSVNTTCSEKIDQKDVLTLGCDVMRNEIRKTLQLARFF</sequence>
<feature type="domain" description="THAP-type" evidence="7">
    <location>
        <begin position="1"/>
        <end position="80"/>
    </location>
</feature>
<dbReference type="Proteomes" id="UP000316079">
    <property type="component" value="Unassembled WGS sequence"/>
</dbReference>
<evidence type="ECO:0000313" key="9">
    <source>
        <dbReference type="Proteomes" id="UP000316079"/>
    </source>
</evidence>
<dbReference type="SMART" id="SM00980">
    <property type="entry name" value="THAP"/>
    <property type="match status" value="1"/>
</dbReference>
<keyword evidence="3" id="KW-0862">Zinc</keyword>
<dbReference type="GO" id="GO:0003677">
    <property type="term" value="F:DNA binding"/>
    <property type="evidence" value="ECO:0007669"/>
    <property type="project" value="UniProtKB-UniRule"/>
</dbReference>
<feature type="non-terminal residue" evidence="8">
    <location>
        <position position="225"/>
    </location>
</feature>
<name>A0A553QH19_9TELE</name>
<evidence type="ECO:0000256" key="1">
    <source>
        <dbReference type="ARBA" id="ARBA00022723"/>
    </source>
</evidence>
<evidence type="ECO:0000256" key="5">
    <source>
        <dbReference type="PROSITE-ProRule" id="PRU00309"/>
    </source>
</evidence>
<keyword evidence="2 5" id="KW-0863">Zinc-finger</keyword>
<evidence type="ECO:0000256" key="6">
    <source>
        <dbReference type="SAM" id="MobiDB-lite"/>
    </source>
</evidence>
<dbReference type="SMART" id="SM00692">
    <property type="entry name" value="DM3"/>
    <property type="match status" value="1"/>
</dbReference>
<keyword evidence="1" id="KW-0479">Metal-binding</keyword>